<name>A0A0A9A2N6_ARUDO</name>
<dbReference type="AlphaFoldDB" id="A0A0A9A2N6"/>
<sequence>MNTFGNFVAPVRTYLLQGLGFHNHDQRRQLTGSEKYACFWNIHLFFLCKRLKF</sequence>
<proteinExistence type="predicted"/>
<reference evidence="1" key="1">
    <citation type="submission" date="2014-09" db="EMBL/GenBank/DDBJ databases">
        <authorList>
            <person name="Magalhaes I.L.F."/>
            <person name="Oliveira U."/>
            <person name="Santos F.R."/>
            <person name="Vidigal T.H.D.A."/>
            <person name="Brescovit A.D."/>
            <person name="Santos A.J."/>
        </authorList>
    </citation>
    <scope>NUCLEOTIDE SEQUENCE</scope>
    <source>
        <tissue evidence="1">Shoot tissue taken approximately 20 cm above the soil surface</tissue>
    </source>
</reference>
<evidence type="ECO:0000313" key="1">
    <source>
        <dbReference type="EMBL" id="JAD43265.1"/>
    </source>
</evidence>
<accession>A0A0A9A2N6</accession>
<protein>
    <submittedName>
        <fullName evidence="1">Uncharacterized protein</fullName>
    </submittedName>
</protein>
<dbReference type="EMBL" id="GBRH01254630">
    <property type="protein sequence ID" value="JAD43265.1"/>
    <property type="molecule type" value="Transcribed_RNA"/>
</dbReference>
<reference evidence="1" key="2">
    <citation type="journal article" date="2015" name="Data Brief">
        <title>Shoot transcriptome of the giant reed, Arundo donax.</title>
        <authorList>
            <person name="Barrero R.A."/>
            <person name="Guerrero F.D."/>
            <person name="Moolhuijzen P."/>
            <person name="Goolsby J.A."/>
            <person name="Tidwell J."/>
            <person name="Bellgard S.E."/>
            <person name="Bellgard M.I."/>
        </authorList>
    </citation>
    <scope>NUCLEOTIDE SEQUENCE</scope>
    <source>
        <tissue evidence="1">Shoot tissue taken approximately 20 cm above the soil surface</tissue>
    </source>
</reference>
<organism evidence="1">
    <name type="scientific">Arundo donax</name>
    <name type="common">Giant reed</name>
    <name type="synonym">Donax arundinaceus</name>
    <dbReference type="NCBI Taxonomy" id="35708"/>
    <lineage>
        <taxon>Eukaryota</taxon>
        <taxon>Viridiplantae</taxon>
        <taxon>Streptophyta</taxon>
        <taxon>Embryophyta</taxon>
        <taxon>Tracheophyta</taxon>
        <taxon>Spermatophyta</taxon>
        <taxon>Magnoliopsida</taxon>
        <taxon>Liliopsida</taxon>
        <taxon>Poales</taxon>
        <taxon>Poaceae</taxon>
        <taxon>PACMAD clade</taxon>
        <taxon>Arundinoideae</taxon>
        <taxon>Arundineae</taxon>
        <taxon>Arundo</taxon>
    </lineage>
</organism>